<keyword evidence="4" id="KW-0812">Transmembrane</keyword>
<dbReference type="PANTHER" id="PTHR42648">
    <property type="entry name" value="TRANSPOSASE, PUTATIVE-RELATED"/>
    <property type="match status" value="1"/>
</dbReference>
<evidence type="ECO:0000259" key="7">
    <source>
        <dbReference type="Pfam" id="PF25597"/>
    </source>
</evidence>
<accession>A0A438HL49</accession>
<dbReference type="Pfam" id="PF13976">
    <property type="entry name" value="gag_pre-integrs"/>
    <property type="match status" value="1"/>
</dbReference>
<keyword evidence="4" id="KW-1133">Transmembrane helix</keyword>
<keyword evidence="2" id="KW-0378">Hydrolase</keyword>
<feature type="transmembrane region" description="Helical" evidence="4">
    <location>
        <begin position="219"/>
        <end position="244"/>
    </location>
</feature>
<dbReference type="GO" id="GO:0016787">
    <property type="term" value="F:hydrolase activity"/>
    <property type="evidence" value="ECO:0007669"/>
    <property type="project" value="UniProtKB-KW"/>
</dbReference>
<dbReference type="InterPro" id="IPR013103">
    <property type="entry name" value="RVT_2"/>
</dbReference>
<name>A0A438HL49_VITVI</name>
<feature type="domain" description="Retroviral polymerase SH3-like" evidence="7">
    <location>
        <begin position="327"/>
        <end position="389"/>
    </location>
</feature>
<dbReference type="InterPro" id="IPR057670">
    <property type="entry name" value="SH3_retrovirus"/>
</dbReference>
<feature type="domain" description="Reverse transcriptase Ty1/copia-type" evidence="5">
    <location>
        <begin position="453"/>
        <end position="531"/>
    </location>
</feature>
<dbReference type="GO" id="GO:0046872">
    <property type="term" value="F:metal ion binding"/>
    <property type="evidence" value="ECO:0007669"/>
    <property type="project" value="UniProtKB-KW"/>
</dbReference>
<proteinExistence type="predicted"/>
<dbReference type="AlphaFoldDB" id="A0A438HL49"/>
<organism evidence="8 9">
    <name type="scientific">Vitis vinifera</name>
    <name type="common">Grape</name>
    <dbReference type="NCBI Taxonomy" id="29760"/>
    <lineage>
        <taxon>Eukaryota</taxon>
        <taxon>Viridiplantae</taxon>
        <taxon>Streptophyta</taxon>
        <taxon>Embryophyta</taxon>
        <taxon>Tracheophyta</taxon>
        <taxon>Spermatophyta</taxon>
        <taxon>Magnoliopsida</taxon>
        <taxon>eudicotyledons</taxon>
        <taxon>Gunneridae</taxon>
        <taxon>Pentapetalae</taxon>
        <taxon>rosids</taxon>
        <taxon>Vitales</taxon>
        <taxon>Vitaceae</taxon>
        <taxon>Viteae</taxon>
        <taxon>Vitis</taxon>
    </lineage>
</organism>
<evidence type="ECO:0000256" key="2">
    <source>
        <dbReference type="ARBA" id="ARBA00022801"/>
    </source>
</evidence>
<dbReference type="PANTHER" id="PTHR42648:SF22">
    <property type="entry name" value="REVERSE TRANSCRIPTASE TY1_COPIA-TYPE DOMAIN-CONTAINING PROTEIN"/>
    <property type="match status" value="1"/>
</dbReference>
<evidence type="ECO:0000259" key="5">
    <source>
        <dbReference type="Pfam" id="PF07727"/>
    </source>
</evidence>
<protein>
    <submittedName>
        <fullName evidence="8">Retrovirus-related Pol polyprotein from transposon RE1</fullName>
    </submittedName>
</protein>
<evidence type="ECO:0000313" key="8">
    <source>
        <dbReference type="EMBL" id="RVW85205.1"/>
    </source>
</evidence>
<dbReference type="Pfam" id="PF25597">
    <property type="entry name" value="SH3_retrovirus"/>
    <property type="match status" value="1"/>
</dbReference>
<dbReference type="InterPro" id="IPR025724">
    <property type="entry name" value="GAG-pre-integrase_dom"/>
</dbReference>
<dbReference type="InterPro" id="IPR039537">
    <property type="entry name" value="Retrotran_Ty1/copia-like"/>
</dbReference>
<dbReference type="Pfam" id="PF07727">
    <property type="entry name" value="RVT_2"/>
    <property type="match status" value="1"/>
</dbReference>
<dbReference type="EMBL" id="QGNW01000206">
    <property type="protein sequence ID" value="RVW85205.1"/>
    <property type="molecule type" value="Genomic_DNA"/>
</dbReference>
<sequence length="532" mass="60684">MTSFSMRQHLRSSGSPSTPELANPWQRLQRGRLKRTPKLGNGLSERGFGISWRPTTLPKILVLFTTAINTLLLNDNNRDQRKKDSKKTSIATVAEIKTEANVAEKASCIVAATDHGVVPSLDYNLLSVSQITAALSCIVIFWPEFCVIKDIQTRQTIGCGIKWGKIYYLDLQSKDSNKLQQALMAGGSEGEKKKSEIWLWHRRLGHASFGYLKKLFPSLFARVIFLVSVVIFVNWLKAIVMTWLCLMKTKDEVNLLFQKFHKMIETQYNAKQQKTPISYWGETITSAAYLINRVPSSSINFQTPLQALTNAVVAPTVPNLPPRVFGCVAFMHLHKHQRTKLTSHALQCVFVGYASHKKGYRCYHPPTRQMYITMDVVFHEDSMYFSSESELQGEYYKEIQTLDYDYHISEENESGQFELVNQEAGELDMSGQQFGSEDVFIEIPNNRRLLKKNETWELIECPPGKKQVGCRWIYTVKYKADGSIERFKARLVAKGYTQTYGIDYTETFAPVVKINTVRVLLSLAANLDWPLQ</sequence>
<gene>
    <name evidence="8" type="primary">RE1_970</name>
    <name evidence="8" type="ORF">CK203_046571</name>
</gene>
<keyword evidence="4" id="KW-0472">Membrane</keyword>
<feature type="region of interest" description="Disordered" evidence="3">
    <location>
        <begin position="1"/>
        <end position="40"/>
    </location>
</feature>
<keyword evidence="1" id="KW-0479">Metal-binding</keyword>
<comment type="caution">
    <text evidence="8">The sequence shown here is derived from an EMBL/GenBank/DDBJ whole genome shotgun (WGS) entry which is preliminary data.</text>
</comment>
<reference evidence="8 9" key="1">
    <citation type="journal article" date="2018" name="PLoS Genet.">
        <title>Population sequencing reveals clonal diversity and ancestral inbreeding in the grapevine cultivar Chardonnay.</title>
        <authorList>
            <person name="Roach M.J."/>
            <person name="Johnson D.L."/>
            <person name="Bohlmann J."/>
            <person name="van Vuuren H.J."/>
            <person name="Jones S.J."/>
            <person name="Pretorius I.S."/>
            <person name="Schmidt S.A."/>
            <person name="Borneman A.R."/>
        </authorList>
    </citation>
    <scope>NUCLEOTIDE SEQUENCE [LARGE SCALE GENOMIC DNA]</scope>
    <source>
        <strain evidence="9">cv. Chardonnay</strain>
        <tissue evidence="8">Leaf</tissue>
    </source>
</reference>
<evidence type="ECO:0000256" key="3">
    <source>
        <dbReference type="SAM" id="MobiDB-lite"/>
    </source>
</evidence>
<evidence type="ECO:0000256" key="4">
    <source>
        <dbReference type="SAM" id="Phobius"/>
    </source>
</evidence>
<evidence type="ECO:0000256" key="1">
    <source>
        <dbReference type="ARBA" id="ARBA00022723"/>
    </source>
</evidence>
<evidence type="ECO:0000313" key="9">
    <source>
        <dbReference type="Proteomes" id="UP000288805"/>
    </source>
</evidence>
<dbReference type="Proteomes" id="UP000288805">
    <property type="component" value="Unassembled WGS sequence"/>
</dbReference>
<feature type="domain" description="GAG-pre-integrase" evidence="6">
    <location>
        <begin position="167"/>
        <end position="219"/>
    </location>
</feature>
<feature type="compositionally biased region" description="Polar residues" evidence="3">
    <location>
        <begin position="1"/>
        <end position="20"/>
    </location>
</feature>
<evidence type="ECO:0000259" key="6">
    <source>
        <dbReference type="Pfam" id="PF13976"/>
    </source>
</evidence>